<evidence type="ECO:0000259" key="1">
    <source>
        <dbReference type="Pfam" id="PF05347"/>
    </source>
</evidence>
<gene>
    <name evidence="2" type="ORF">RB653_005071</name>
</gene>
<comment type="caution">
    <text evidence="2">The sequence shown here is derived from an EMBL/GenBank/DDBJ whole genome shotgun (WGS) entry which is preliminary data.</text>
</comment>
<feature type="domain" description="Complex 1 LYR protein" evidence="1">
    <location>
        <begin position="10"/>
        <end position="52"/>
    </location>
</feature>
<organism evidence="2 3">
    <name type="scientific">Dictyostelium firmibasis</name>
    <dbReference type="NCBI Taxonomy" id="79012"/>
    <lineage>
        <taxon>Eukaryota</taxon>
        <taxon>Amoebozoa</taxon>
        <taxon>Evosea</taxon>
        <taxon>Eumycetozoa</taxon>
        <taxon>Dictyostelia</taxon>
        <taxon>Dictyosteliales</taxon>
        <taxon>Dictyosteliaceae</taxon>
        <taxon>Dictyostelium</taxon>
    </lineage>
</organism>
<keyword evidence="3" id="KW-1185">Reference proteome</keyword>
<proteinExistence type="predicted"/>
<accession>A0AAN7Z3U3</accession>
<dbReference type="InterPro" id="IPR008011">
    <property type="entry name" value="Complex1_LYR_dom"/>
</dbReference>
<dbReference type="AlphaFoldDB" id="A0AAN7Z3U3"/>
<name>A0AAN7Z3U3_9MYCE</name>
<dbReference type="CDD" id="cd20251">
    <property type="entry name" value="Complex1_LYR_SF"/>
    <property type="match status" value="1"/>
</dbReference>
<dbReference type="Proteomes" id="UP001344447">
    <property type="component" value="Unassembled WGS sequence"/>
</dbReference>
<sequence>MSGNVMIHKYRFLIRNLPNYPSKSRFRLLTTTREEFRNNRNETNEKKLDMYILEVDSGIKEIMRYKQLDSNSKNWTINL</sequence>
<dbReference type="Pfam" id="PF05347">
    <property type="entry name" value="Complex1_LYR"/>
    <property type="match status" value="1"/>
</dbReference>
<evidence type="ECO:0000313" key="2">
    <source>
        <dbReference type="EMBL" id="KAK5583475.1"/>
    </source>
</evidence>
<evidence type="ECO:0000313" key="3">
    <source>
        <dbReference type="Proteomes" id="UP001344447"/>
    </source>
</evidence>
<reference evidence="2 3" key="1">
    <citation type="submission" date="2023-11" db="EMBL/GenBank/DDBJ databases">
        <title>Dfirmibasis_genome.</title>
        <authorList>
            <person name="Edelbroek B."/>
            <person name="Kjellin J."/>
            <person name="Jerlstrom-Hultqvist J."/>
            <person name="Soderbom F."/>
        </authorList>
    </citation>
    <scope>NUCLEOTIDE SEQUENCE [LARGE SCALE GENOMIC DNA]</scope>
    <source>
        <strain evidence="2 3">TNS-C-14</strain>
    </source>
</reference>
<dbReference type="EMBL" id="JAVFKY010000001">
    <property type="protein sequence ID" value="KAK5583475.1"/>
    <property type="molecule type" value="Genomic_DNA"/>
</dbReference>
<protein>
    <recommendedName>
        <fullName evidence="1">Complex 1 LYR protein domain-containing protein</fullName>
    </recommendedName>
</protein>